<evidence type="ECO:0000313" key="2">
    <source>
        <dbReference type="Proteomes" id="UP000663903"/>
    </source>
</evidence>
<dbReference type="AlphaFoldDB" id="A0A975CMV3"/>
<reference evidence="1" key="1">
    <citation type="submission" date="2021-03" db="EMBL/GenBank/DDBJ databases">
        <title>Ottowia sp. 27C isolated from the cloaca of a Giant Asian pond turtle (Heosemys grandis).</title>
        <authorList>
            <person name="Spergser J."/>
            <person name="Busse H.-J."/>
        </authorList>
    </citation>
    <scope>NUCLEOTIDE SEQUENCE</scope>
    <source>
        <strain evidence="1">27C</strain>
    </source>
</reference>
<organism evidence="1 2">
    <name type="scientific">Ottowia testudinis</name>
    <dbReference type="NCBI Taxonomy" id="2816950"/>
    <lineage>
        <taxon>Bacteria</taxon>
        <taxon>Pseudomonadati</taxon>
        <taxon>Pseudomonadota</taxon>
        <taxon>Betaproteobacteria</taxon>
        <taxon>Burkholderiales</taxon>
        <taxon>Comamonadaceae</taxon>
        <taxon>Ottowia</taxon>
    </lineage>
</organism>
<proteinExistence type="predicted"/>
<evidence type="ECO:0000313" key="1">
    <source>
        <dbReference type="EMBL" id="QTD46408.1"/>
    </source>
</evidence>
<dbReference type="KEGG" id="otd:J1M35_05850"/>
<keyword evidence="2" id="KW-1185">Reference proteome</keyword>
<sequence length="204" mass="21794">MLYVHYVRTARGREAMAPGVDALTARERQLMLLCSGQRPLPVLIEVFGHSVVRELHELVVRGLVQAQRLTPAVVPPGQAMPLVGSAAARLLQTRDFATVVARSIEGAAGATLAARHGASTQPDDILAYGVALVELLFHAGDVERAKRVGYKLADLLPRQTVPLFIDRMLNGADPKLAAALHEHLLSDRDFPQADAGGVAVSAGF</sequence>
<dbReference type="Proteomes" id="UP000663903">
    <property type="component" value="Chromosome"/>
</dbReference>
<protein>
    <submittedName>
        <fullName evidence="1">Uncharacterized protein</fullName>
    </submittedName>
</protein>
<accession>A0A975CMV3</accession>
<gene>
    <name evidence="1" type="ORF">J1M35_05850</name>
</gene>
<dbReference type="EMBL" id="CP071796">
    <property type="protein sequence ID" value="QTD46408.1"/>
    <property type="molecule type" value="Genomic_DNA"/>
</dbReference>
<dbReference type="RefSeq" id="WP_208010307.1">
    <property type="nucleotide sequence ID" value="NZ_CP071796.1"/>
</dbReference>
<name>A0A975CMV3_9BURK</name>